<dbReference type="EMBL" id="CVRI01000067">
    <property type="protein sequence ID" value="CRL06626.1"/>
    <property type="molecule type" value="Genomic_DNA"/>
</dbReference>
<accession>A0A1J1J3T8</accession>
<keyword evidence="2" id="KW-1185">Reference proteome</keyword>
<sequence>MNTLKKQNKPKPFQRKKVCRHSFKEIDIYNNKLKVSNSILTFVFKCEIQEGFVTASKSIQNFGVLLCNWGSIS</sequence>
<protein>
    <submittedName>
        <fullName evidence="1">CLUMA_CG019882, isoform A</fullName>
    </submittedName>
</protein>
<evidence type="ECO:0000313" key="2">
    <source>
        <dbReference type="Proteomes" id="UP000183832"/>
    </source>
</evidence>
<evidence type="ECO:0000313" key="1">
    <source>
        <dbReference type="EMBL" id="CRL06626.1"/>
    </source>
</evidence>
<dbReference type="Proteomes" id="UP000183832">
    <property type="component" value="Unassembled WGS sequence"/>
</dbReference>
<organism evidence="1 2">
    <name type="scientific">Clunio marinus</name>
    <dbReference type="NCBI Taxonomy" id="568069"/>
    <lineage>
        <taxon>Eukaryota</taxon>
        <taxon>Metazoa</taxon>
        <taxon>Ecdysozoa</taxon>
        <taxon>Arthropoda</taxon>
        <taxon>Hexapoda</taxon>
        <taxon>Insecta</taxon>
        <taxon>Pterygota</taxon>
        <taxon>Neoptera</taxon>
        <taxon>Endopterygota</taxon>
        <taxon>Diptera</taxon>
        <taxon>Nematocera</taxon>
        <taxon>Chironomoidea</taxon>
        <taxon>Chironomidae</taxon>
        <taxon>Clunio</taxon>
    </lineage>
</organism>
<gene>
    <name evidence="1" type="ORF">CLUMA_CG019882</name>
</gene>
<reference evidence="1 2" key="1">
    <citation type="submission" date="2015-04" db="EMBL/GenBank/DDBJ databases">
        <authorList>
            <person name="Syromyatnikov M.Y."/>
            <person name="Popov V.N."/>
        </authorList>
    </citation>
    <scope>NUCLEOTIDE SEQUENCE [LARGE SCALE GENOMIC DNA]</scope>
</reference>
<proteinExistence type="predicted"/>
<name>A0A1J1J3T8_9DIPT</name>
<dbReference type="AlphaFoldDB" id="A0A1J1J3T8"/>